<accession>A0ABV0F984</accession>
<gene>
    <name evidence="7" type="ORF">BAU18_002790</name>
</gene>
<dbReference type="PANTHER" id="PTHR43298:SF2">
    <property type="entry name" value="FMN_FAD EXPORTER YEEO-RELATED"/>
    <property type="match status" value="1"/>
</dbReference>
<feature type="transmembrane region" description="Helical" evidence="6">
    <location>
        <begin position="12"/>
        <end position="30"/>
    </location>
</feature>
<feature type="transmembrane region" description="Helical" evidence="6">
    <location>
        <begin position="226"/>
        <end position="246"/>
    </location>
</feature>
<name>A0ABV0F984_9ENTE</name>
<feature type="transmembrane region" description="Helical" evidence="6">
    <location>
        <begin position="146"/>
        <end position="167"/>
    </location>
</feature>
<organism evidence="7 8">
    <name type="scientific">Enterococcus diestrammenae</name>
    <dbReference type="NCBI Taxonomy" id="1155073"/>
    <lineage>
        <taxon>Bacteria</taxon>
        <taxon>Bacillati</taxon>
        <taxon>Bacillota</taxon>
        <taxon>Bacilli</taxon>
        <taxon>Lactobacillales</taxon>
        <taxon>Enterococcaceae</taxon>
        <taxon>Enterococcus</taxon>
    </lineage>
</organism>
<dbReference type="PANTHER" id="PTHR43298">
    <property type="entry name" value="MULTIDRUG RESISTANCE PROTEIN NORM-RELATED"/>
    <property type="match status" value="1"/>
</dbReference>
<dbReference type="InterPro" id="IPR050222">
    <property type="entry name" value="MATE_MdtK"/>
</dbReference>
<evidence type="ECO:0000256" key="3">
    <source>
        <dbReference type="ARBA" id="ARBA00020268"/>
    </source>
</evidence>
<feature type="transmembrane region" description="Helical" evidence="6">
    <location>
        <begin position="373"/>
        <end position="392"/>
    </location>
</feature>
<evidence type="ECO:0000256" key="2">
    <source>
        <dbReference type="ARBA" id="ARBA00010199"/>
    </source>
</evidence>
<dbReference type="Proteomes" id="UP001429357">
    <property type="component" value="Unassembled WGS sequence"/>
</dbReference>
<keyword evidence="6" id="KW-0472">Membrane</keyword>
<feature type="transmembrane region" description="Helical" evidence="6">
    <location>
        <begin position="118"/>
        <end position="139"/>
    </location>
</feature>
<evidence type="ECO:0000256" key="5">
    <source>
        <dbReference type="ARBA" id="ARBA00031636"/>
    </source>
</evidence>
<protein>
    <recommendedName>
        <fullName evidence="3">Probable multidrug resistance protein NorM</fullName>
    </recommendedName>
    <alternativeName>
        <fullName evidence="5">Multidrug-efflux transporter</fullName>
    </alternativeName>
</protein>
<evidence type="ECO:0000313" key="8">
    <source>
        <dbReference type="Proteomes" id="UP001429357"/>
    </source>
</evidence>
<dbReference type="InterPro" id="IPR002528">
    <property type="entry name" value="MATE_fam"/>
</dbReference>
<evidence type="ECO:0000256" key="6">
    <source>
        <dbReference type="SAM" id="Phobius"/>
    </source>
</evidence>
<reference evidence="8" key="1">
    <citation type="submission" date="2016-06" db="EMBL/GenBank/DDBJ databases">
        <title>Four novel species of enterococci isolated from chicken manure.</title>
        <authorList>
            <person name="Van Tyne D."/>
        </authorList>
    </citation>
    <scope>NUCLEOTIDE SEQUENCE [LARGE SCALE GENOMIC DNA]</scope>
    <source>
        <strain evidence="8">JM9A</strain>
    </source>
</reference>
<dbReference type="Pfam" id="PF01554">
    <property type="entry name" value="MatE"/>
    <property type="match status" value="2"/>
</dbReference>
<keyword evidence="6" id="KW-1133">Transmembrane helix</keyword>
<evidence type="ECO:0000256" key="4">
    <source>
        <dbReference type="ARBA" id="ARBA00022448"/>
    </source>
</evidence>
<proteinExistence type="inferred from homology"/>
<sequence>MKEVRSYVTKSVLSTMALSAYILADTLFVANGVGNLGLTSLNIALPLFNLINGLGLLLGMGGATLFSLKGGKGSYFSQLVATAALLGLCFTLAGIFWVTPLAKLLGDSSASLPLTVEYLRFVLLLAPFFILNNLVLAFVRNDGNPQLAMIAMLSSSLFNIVFDYIFVFPLNMGMAGAALATVISPILSLLILSFHRKKPQRKLTLELALPQLATISRAVQLGMSSFLTEMSTGVSILIFNQVLLALKGDVAVAAYGVLANIVLVGLAMFTGVAQGIQPLISRTAAKKDQAAVQGYLRCGLKIALLLALLLYGVLLVFRQPITGFFNRDQDPVLTQLAVTGIPLYFLSFFASSSNILLSIFFSAIGRAKQAFTIALLRGYLLIIPIILLASKLAGITGVWGSLPLTEMLTMVVAYSLLHQTLHPKTVRSRS</sequence>
<feature type="transmembrane region" description="Helical" evidence="6">
    <location>
        <begin position="50"/>
        <end position="68"/>
    </location>
</feature>
<comment type="caution">
    <text evidence="7">The sequence shown here is derived from an EMBL/GenBank/DDBJ whole genome shotgun (WGS) entry which is preliminary data.</text>
</comment>
<keyword evidence="8" id="KW-1185">Reference proteome</keyword>
<feature type="transmembrane region" description="Helical" evidence="6">
    <location>
        <begin position="75"/>
        <end position="98"/>
    </location>
</feature>
<feature type="transmembrane region" description="Helical" evidence="6">
    <location>
        <begin position="337"/>
        <end position="361"/>
    </location>
</feature>
<evidence type="ECO:0000313" key="7">
    <source>
        <dbReference type="EMBL" id="MEO1783171.1"/>
    </source>
</evidence>
<feature type="transmembrane region" description="Helical" evidence="6">
    <location>
        <begin position="252"/>
        <end position="273"/>
    </location>
</feature>
<comment type="similarity">
    <text evidence="2">Belongs to the multi antimicrobial extrusion (MATE) (TC 2.A.66.1) family.</text>
</comment>
<dbReference type="RefSeq" id="WP_161868249.1">
    <property type="nucleotide sequence ID" value="NZ_MAEI02000001.1"/>
</dbReference>
<dbReference type="EMBL" id="MAEI02000001">
    <property type="protein sequence ID" value="MEO1783171.1"/>
    <property type="molecule type" value="Genomic_DNA"/>
</dbReference>
<feature type="transmembrane region" description="Helical" evidence="6">
    <location>
        <begin position="294"/>
        <end position="317"/>
    </location>
</feature>
<keyword evidence="6" id="KW-0812">Transmembrane</keyword>
<comment type="function">
    <text evidence="1">Multidrug efflux pump.</text>
</comment>
<feature type="transmembrane region" description="Helical" evidence="6">
    <location>
        <begin position="173"/>
        <end position="194"/>
    </location>
</feature>
<evidence type="ECO:0000256" key="1">
    <source>
        <dbReference type="ARBA" id="ARBA00003408"/>
    </source>
</evidence>
<keyword evidence="4" id="KW-0813">Transport</keyword>
<reference evidence="7 8" key="2">
    <citation type="submission" date="2024-02" db="EMBL/GenBank/DDBJ databases">
        <title>The Genome Sequence of Enterococcus diestrammenae JM9A.</title>
        <authorList>
            <person name="Earl A."/>
            <person name="Manson A."/>
            <person name="Gilmore M."/>
            <person name="Sanders J."/>
            <person name="Shea T."/>
            <person name="Howe W."/>
            <person name="Livny J."/>
            <person name="Cuomo C."/>
            <person name="Neafsey D."/>
            <person name="Birren B."/>
        </authorList>
    </citation>
    <scope>NUCLEOTIDE SEQUENCE [LARGE SCALE GENOMIC DNA]</scope>
    <source>
        <strain evidence="7 8">JM9A</strain>
    </source>
</reference>